<dbReference type="KEGG" id="vpy:HZI73_19520"/>
<dbReference type="EMBL" id="CP058649">
    <property type="protein sequence ID" value="QUI24350.1"/>
    <property type="molecule type" value="Genomic_DNA"/>
</dbReference>
<keyword evidence="6" id="KW-1185">Reference proteome</keyword>
<organism evidence="5 6">
    <name type="scientific">Vallitalea pronyensis</name>
    <dbReference type="NCBI Taxonomy" id="1348613"/>
    <lineage>
        <taxon>Bacteria</taxon>
        <taxon>Bacillati</taxon>
        <taxon>Bacillota</taxon>
        <taxon>Clostridia</taxon>
        <taxon>Lachnospirales</taxon>
        <taxon>Vallitaleaceae</taxon>
        <taxon>Vallitalea</taxon>
    </lineage>
</organism>
<comment type="similarity">
    <text evidence="1">Belongs to the glycosyl hydrolase 13 family.</text>
</comment>
<name>A0A8J8MM92_9FIRM</name>
<dbReference type="CDD" id="cd11338">
    <property type="entry name" value="AmyAc_CMD"/>
    <property type="match status" value="1"/>
</dbReference>
<dbReference type="InterPro" id="IPR006047">
    <property type="entry name" value="GH13_cat_dom"/>
</dbReference>
<reference evidence="5" key="1">
    <citation type="submission" date="2020-07" db="EMBL/GenBank/DDBJ databases">
        <title>Vallitalea pronyensis genome.</title>
        <authorList>
            <person name="Postec A."/>
        </authorList>
    </citation>
    <scope>NUCLEOTIDE SEQUENCE</scope>
    <source>
        <strain evidence="5">FatNI3</strain>
    </source>
</reference>
<evidence type="ECO:0000259" key="4">
    <source>
        <dbReference type="SMART" id="SM00642"/>
    </source>
</evidence>
<dbReference type="Proteomes" id="UP000683246">
    <property type="component" value="Chromosome"/>
</dbReference>
<evidence type="ECO:0000256" key="1">
    <source>
        <dbReference type="ARBA" id="ARBA00008061"/>
    </source>
</evidence>
<keyword evidence="3" id="KW-0326">Glycosidase</keyword>
<dbReference type="InterPro" id="IPR017853">
    <property type="entry name" value="GH"/>
</dbReference>
<dbReference type="InterPro" id="IPR013780">
    <property type="entry name" value="Glyco_hydro_b"/>
</dbReference>
<dbReference type="SUPFAM" id="SSF51011">
    <property type="entry name" value="Glycosyl hydrolase domain"/>
    <property type="match status" value="1"/>
</dbReference>
<dbReference type="SUPFAM" id="SSF51445">
    <property type="entry name" value="(Trans)glycosidases"/>
    <property type="match status" value="1"/>
</dbReference>
<dbReference type="InterPro" id="IPR045857">
    <property type="entry name" value="O16G_dom_2"/>
</dbReference>
<dbReference type="InterPro" id="IPR004185">
    <property type="entry name" value="Glyco_hydro_13_lg-like_dom"/>
</dbReference>
<dbReference type="Pfam" id="PF02903">
    <property type="entry name" value="Alpha-amylase_N"/>
    <property type="match status" value="1"/>
</dbReference>
<sequence length="621" mass="73279">MNLAAIYHEAKSKYAYAYDRETVHVRIRTGRGEVDDIKLIYGDPFHFAPKEEQESDYEWQAEEAQGISMIKEYATGIHDYWFCEIKPKWKRAKYAFLIKNQYTQVIFGSREIIDVDKDSDNTYELSNFFNFPYVNHEDIYEAPEWVADTIWYQIFPERFANGDRSLNHEHVLEWGSRDDVTNDMFFGGDLQGVINKLDYIKDLGFTGIYFTPIFQSPSSHKYDIEDYYAIDSHFGTNDMFKELVQEAHKRGIRIMLDAVFNHCGWQHPYWQDVIKHGRASKYYDCFFIEGDGVVNFPLNDNNAPDLTNMTYDDMINLKYATFAFTPLMPKWNTDNEQVKAYLIGAAKYWIEEYDIDGWRLDVSNEVSHEFWRAFRKEVKSVKKDIVIIGENWDEAFPWLHSGQFDSTMNYDLLMPIWSFFKENTSDDTHTTPSIFIEGVNRVLTTYPKNILRNMFNLVDCHDTKRIMTVCGGNEKRAMLAFLFQFTFPGTPSIYYGSEIGLDGENDPLNRKCMIWDKNQHNMRLSNHIKTLIKLRKTYEAFMSAELRWVDYNDEHEYLMYKKVTTGQDIYIIMNNSNTKQWVPLPKELINRNVRDIYHEREMNLSHDVLLEGNGFLILCAS</sequence>
<dbReference type="Gene3D" id="2.60.40.10">
    <property type="entry name" value="Immunoglobulins"/>
    <property type="match status" value="1"/>
</dbReference>
<dbReference type="CDD" id="cd02857">
    <property type="entry name" value="E_set_CDase_PDE_N"/>
    <property type="match status" value="1"/>
</dbReference>
<dbReference type="PANTHER" id="PTHR10357">
    <property type="entry name" value="ALPHA-AMYLASE FAMILY MEMBER"/>
    <property type="match status" value="1"/>
</dbReference>
<dbReference type="Gene3D" id="3.90.400.10">
    <property type="entry name" value="Oligo-1,6-glucosidase, Domain 2"/>
    <property type="match status" value="1"/>
</dbReference>
<evidence type="ECO:0000313" key="6">
    <source>
        <dbReference type="Proteomes" id="UP000683246"/>
    </source>
</evidence>
<dbReference type="AlphaFoldDB" id="A0A8J8MM92"/>
<keyword evidence="2" id="KW-0378">Hydrolase</keyword>
<evidence type="ECO:0000256" key="3">
    <source>
        <dbReference type="ARBA" id="ARBA00023295"/>
    </source>
</evidence>
<gene>
    <name evidence="5" type="ORF">HZI73_19520</name>
</gene>
<dbReference type="SMART" id="SM00642">
    <property type="entry name" value="Aamy"/>
    <property type="match status" value="1"/>
</dbReference>
<dbReference type="Gene3D" id="3.20.20.80">
    <property type="entry name" value="Glycosidases"/>
    <property type="match status" value="1"/>
</dbReference>
<protein>
    <submittedName>
        <fullName evidence="5">Alpha-glycosidase</fullName>
    </submittedName>
</protein>
<feature type="domain" description="Glycosyl hydrolase family 13 catalytic" evidence="4">
    <location>
        <begin position="153"/>
        <end position="535"/>
    </location>
</feature>
<dbReference type="PANTHER" id="PTHR10357:SF210">
    <property type="entry name" value="MALTODEXTRIN GLUCOSIDASE"/>
    <property type="match status" value="1"/>
</dbReference>
<proteinExistence type="inferred from homology"/>
<dbReference type="GO" id="GO:0004553">
    <property type="term" value="F:hydrolase activity, hydrolyzing O-glycosyl compounds"/>
    <property type="evidence" value="ECO:0007669"/>
    <property type="project" value="InterPro"/>
</dbReference>
<dbReference type="GO" id="GO:0005975">
    <property type="term" value="P:carbohydrate metabolic process"/>
    <property type="evidence" value="ECO:0007669"/>
    <property type="project" value="InterPro"/>
</dbReference>
<dbReference type="Pfam" id="PF00128">
    <property type="entry name" value="Alpha-amylase"/>
    <property type="match status" value="1"/>
</dbReference>
<accession>A0A8J8MM92</accession>
<evidence type="ECO:0000256" key="2">
    <source>
        <dbReference type="ARBA" id="ARBA00022801"/>
    </source>
</evidence>
<evidence type="ECO:0000313" key="5">
    <source>
        <dbReference type="EMBL" id="QUI24350.1"/>
    </source>
</evidence>
<dbReference type="Gene3D" id="2.60.40.1180">
    <property type="entry name" value="Golgi alpha-mannosidase II"/>
    <property type="match status" value="1"/>
</dbReference>
<dbReference type="RefSeq" id="WP_212695046.1">
    <property type="nucleotide sequence ID" value="NZ_CP058649.1"/>
</dbReference>
<dbReference type="InterPro" id="IPR013783">
    <property type="entry name" value="Ig-like_fold"/>
</dbReference>